<feature type="transmembrane region" description="Helical" evidence="1">
    <location>
        <begin position="127"/>
        <end position="147"/>
    </location>
</feature>
<feature type="transmembrane region" description="Helical" evidence="1">
    <location>
        <begin position="93"/>
        <end position="115"/>
    </location>
</feature>
<dbReference type="InterPro" id="IPR053170">
    <property type="entry name" value="Transcription_regulator"/>
</dbReference>
<keyword evidence="3" id="KW-1185">Reference proteome</keyword>
<evidence type="ECO:0000313" key="2">
    <source>
        <dbReference type="EMBL" id="PXW88966.1"/>
    </source>
</evidence>
<accession>A0A2V3W5M0</accession>
<keyword evidence="1" id="KW-1133">Transmembrane helix</keyword>
<keyword evidence="1" id="KW-0472">Membrane</keyword>
<dbReference type="PANTHER" id="PTHR40031">
    <property type="entry name" value="HYPOTHETICAL MEMBRANE SPANNING PROTEIN"/>
    <property type="match status" value="1"/>
</dbReference>
<dbReference type="OrthoDB" id="110250at2"/>
<proteinExistence type="predicted"/>
<feature type="transmembrane region" description="Helical" evidence="1">
    <location>
        <begin position="153"/>
        <end position="173"/>
    </location>
</feature>
<dbReference type="Pfam" id="PF04307">
    <property type="entry name" value="YdjM"/>
    <property type="match status" value="1"/>
</dbReference>
<name>A0A2V3W5M0_9BACI</name>
<dbReference type="RefSeq" id="WP_110251793.1">
    <property type="nucleotide sequence ID" value="NZ_QJJR01000011.1"/>
</dbReference>
<evidence type="ECO:0000256" key="1">
    <source>
        <dbReference type="SAM" id="Phobius"/>
    </source>
</evidence>
<organism evidence="2 3">
    <name type="scientific">Streptohalobacillus salinus</name>
    <dbReference type="NCBI Taxonomy" id="621096"/>
    <lineage>
        <taxon>Bacteria</taxon>
        <taxon>Bacillati</taxon>
        <taxon>Bacillota</taxon>
        <taxon>Bacilli</taxon>
        <taxon>Bacillales</taxon>
        <taxon>Bacillaceae</taxon>
        <taxon>Streptohalobacillus</taxon>
    </lineage>
</organism>
<dbReference type="AlphaFoldDB" id="A0A2V3W5M0"/>
<keyword evidence="1" id="KW-0812">Transmembrane</keyword>
<evidence type="ECO:0000313" key="3">
    <source>
        <dbReference type="Proteomes" id="UP000247922"/>
    </source>
</evidence>
<gene>
    <name evidence="2" type="ORF">DES38_11110</name>
</gene>
<dbReference type="InterPro" id="IPR007404">
    <property type="entry name" value="YdjM-like"/>
</dbReference>
<reference evidence="2 3" key="1">
    <citation type="submission" date="2018-05" db="EMBL/GenBank/DDBJ databases">
        <title>Genomic Encyclopedia of Type Strains, Phase IV (KMG-IV): sequencing the most valuable type-strain genomes for metagenomic binning, comparative biology and taxonomic classification.</title>
        <authorList>
            <person name="Goeker M."/>
        </authorList>
    </citation>
    <scope>NUCLEOTIDE SEQUENCE [LARGE SCALE GENOMIC DNA]</scope>
    <source>
        <strain evidence="2 3">DSM 22440</strain>
    </source>
</reference>
<dbReference type="Proteomes" id="UP000247922">
    <property type="component" value="Unassembled WGS sequence"/>
</dbReference>
<protein>
    <submittedName>
        <fullName evidence="2">Inner membrane protein</fullName>
    </submittedName>
</protein>
<dbReference type="PANTHER" id="PTHR40031:SF1">
    <property type="entry name" value="MEMBRANE-BOUND METAL-DEPENDENT HYDROLASE"/>
    <property type="match status" value="1"/>
</dbReference>
<feature type="transmembrane region" description="Helical" evidence="1">
    <location>
        <begin position="69"/>
        <end position="87"/>
    </location>
</feature>
<sequence>MDTGTHIAMGVALGGIATIDPTIHDNPVLFGAVMVGTIVGSHAPDFDTVLKLKNNAVYLRHHRGITHSIPLVIFWGFFISSLLYIAVPNSPYFTLWRWTALAVVIHVFVDIFNAYGTQALRPFSNRWIALGFINTFDPVIFVAHLIGFGLWGIGLHPTAVFLSIYGLLSLYYLKRYWQKRVLEHKLLLYYGENEVEGIYTSPTIKQSIWRLAVTTKNSFYVARAIDGNIQIVHQFPRVPLPNNKLIATAKTDKNVAAFLSFSSVYRWEMVEYENYKEIRFIDLRYRSKDHYPFVAVVKISNNLDILNSYTGWIFSEDKLQDKLLIEDD</sequence>
<dbReference type="EMBL" id="QJJR01000011">
    <property type="protein sequence ID" value="PXW88966.1"/>
    <property type="molecule type" value="Genomic_DNA"/>
</dbReference>
<comment type="caution">
    <text evidence="2">The sequence shown here is derived from an EMBL/GenBank/DDBJ whole genome shotgun (WGS) entry which is preliminary data.</text>
</comment>